<dbReference type="FunFam" id="3.30.300.110:FF:000001">
    <property type="entry name" value="tRNA (guanine(37)-N1)-methyltransferase"/>
    <property type="match status" value="1"/>
</dbReference>
<evidence type="ECO:0000256" key="7">
    <source>
        <dbReference type="ARBA" id="ARBA00023128"/>
    </source>
</evidence>
<proteinExistence type="inferred from homology"/>
<comment type="caution">
    <text evidence="13">The sequence shown here is derived from an EMBL/GenBank/DDBJ whole genome shotgun (WGS) entry which is preliminary data.</text>
</comment>
<feature type="binding site" evidence="10">
    <location>
        <begin position="256"/>
        <end position="257"/>
    </location>
    <ligand>
        <name>S-adenosyl-L-methionine</name>
        <dbReference type="ChEBI" id="CHEBI:59789"/>
    </ligand>
</feature>
<keyword evidence="2 10" id="KW-0963">Cytoplasm</keyword>
<dbReference type="OrthoDB" id="408788at2759"/>
<dbReference type="GO" id="GO:0070901">
    <property type="term" value="P:mitochondrial tRNA methylation"/>
    <property type="evidence" value="ECO:0007669"/>
    <property type="project" value="UniProtKB-ARBA"/>
</dbReference>
<keyword evidence="11" id="KW-0175">Coiled coil</keyword>
<comment type="similarity">
    <text evidence="1">Belongs to the class I-like SAM-binding methyltransferase superfamily. TRM5/TYW2 family.</text>
</comment>
<dbReference type="GO" id="GO:0002939">
    <property type="term" value="P:tRNA N1-guanine methylation"/>
    <property type="evidence" value="ECO:0007669"/>
    <property type="project" value="TreeGrafter"/>
</dbReference>
<dbReference type="GO" id="GO:0005759">
    <property type="term" value="C:mitochondrial matrix"/>
    <property type="evidence" value="ECO:0007669"/>
    <property type="project" value="UniProtKB-SubCell"/>
</dbReference>
<keyword evidence="6 10" id="KW-0819">tRNA processing</keyword>
<dbReference type="HAMAP" id="MF_03152">
    <property type="entry name" value="TRM5"/>
    <property type="match status" value="1"/>
</dbReference>
<comment type="similarity">
    <text evidence="10">Belongs to the TRM5 / TYW2 family.</text>
</comment>
<dbReference type="AlphaFoldDB" id="A0A9Q0LCH2"/>
<dbReference type="InterPro" id="IPR025792">
    <property type="entry name" value="tRNA_Gua_MeTrfase_euk"/>
</dbReference>
<dbReference type="PROSITE" id="PS51684">
    <property type="entry name" value="SAM_MT_TRM5_TYW2"/>
    <property type="match status" value="1"/>
</dbReference>
<name>A0A9Q0LCH2_ANAIG</name>
<dbReference type="EC" id="2.1.1.228" evidence="10"/>
<keyword evidence="8 10" id="KW-0539">Nucleus</keyword>
<feature type="binding site" evidence="10">
    <location>
        <position position="208"/>
    </location>
    <ligand>
        <name>S-adenosyl-L-methionine</name>
        <dbReference type="ChEBI" id="CHEBI:59789"/>
    </ligand>
</feature>
<sequence length="449" mass="52560">MEILDKSQFEKNLNLIAISIPAKETKFYIKEFKEYFLDIPKVKFLYKNPENPNVRILVFCENITDPIKLNGLKEEKKKILEEKSIKPFEYSVKIGYDSLTSKQVLEKILPKELELPTSFETIGHIAHLNLKENLLKYKKIIGEVILDKNPKIKTVVNKTNMISNQYRVFPMEILAGEENFETEVKCDSIRFRLNYSKVYWNSRLQTEHERLTTSLFADFSTKTPKNSPLIICDMFCGIGPFAVRAAKRGALVYANDLNPDSFFYLKLNAKINQVESNIIPFNLDAREFVKKYVSDWQTNHNCDPTQFCSHFIMNLPKLSIFFLDVFRGILSFLPSTPVYHQVQMPMIHCYCFSKEVDKEKDAIQRINQILDFQIRNFSCRNIRSVSTKKDMLCISFRLPEEVAIADNRKRKVDVDQNDGNVVEQEKIIENLIEKENEENENLEEIKRKK</sequence>
<dbReference type="PANTHER" id="PTHR23245:SF36">
    <property type="entry name" value="TRNA (GUANINE(37)-N1)-METHYLTRANSFERASE"/>
    <property type="match status" value="1"/>
</dbReference>
<keyword evidence="5 10" id="KW-0949">S-adenosyl-L-methionine</keyword>
<dbReference type="OMA" id="VGSHSQF"/>
<evidence type="ECO:0000256" key="3">
    <source>
        <dbReference type="ARBA" id="ARBA00022603"/>
    </source>
</evidence>
<evidence type="ECO:0000256" key="1">
    <source>
        <dbReference type="ARBA" id="ARBA00009775"/>
    </source>
</evidence>
<keyword evidence="7 10" id="KW-0496">Mitochondrion</keyword>
<evidence type="ECO:0000256" key="11">
    <source>
        <dbReference type="SAM" id="Coils"/>
    </source>
</evidence>
<evidence type="ECO:0000259" key="12">
    <source>
        <dbReference type="PROSITE" id="PS51684"/>
    </source>
</evidence>
<dbReference type="Proteomes" id="UP001149090">
    <property type="component" value="Unassembled WGS sequence"/>
</dbReference>
<evidence type="ECO:0000313" key="14">
    <source>
        <dbReference type="Proteomes" id="UP001149090"/>
    </source>
</evidence>
<feature type="domain" description="SAM-dependent methyltransferase TRM5/TYW2-type" evidence="12">
    <location>
        <begin position="119"/>
        <end position="400"/>
    </location>
</feature>
<comment type="subunit">
    <text evidence="10">Monomer.</text>
</comment>
<dbReference type="SUPFAM" id="SSF53335">
    <property type="entry name" value="S-adenosyl-L-methionine-dependent methyltransferases"/>
    <property type="match status" value="1"/>
</dbReference>
<evidence type="ECO:0000313" key="13">
    <source>
        <dbReference type="EMBL" id="KAJ5069829.1"/>
    </source>
</evidence>
<protein>
    <recommendedName>
        <fullName evidence="10">tRNA (guanine(37)-N1)-methyltransferase</fullName>
        <ecNumber evidence="10">2.1.1.228</ecNumber>
    </recommendedName>
    <alternativeName>
        <fullName evidence="10">M1G-methyltransferase</fullName>
    </alternativeName>
    <alternativeName>
        <fullName evidence="10">tRNA [GM37] methyltransferase</fullName>
    </alternativeName>
    <alternativeName>
        <fullName evidence="10">tRNA methyltransferase 5 homolog</fullName>
    </alternativeName>
</protein>
<evidence type="ECO:0000256" key="8">
    <source>
        <dbReference type="ARBA" id="ARBA00023242"/>
    </source>
</evidence>
<gene>
    <name evidence="13" type="ORF">M0811_11491</name>
</gene>
<feature type="coiled-coil region" evidence="11">
    <location>
        <begin position="421"/>
        <end position="448"/>
    </location>
</feature>
<dbReference type="Gene3D" id="3.30.300.110">
    <property type="entry name" value="Met-10+ protein-like domains"/>
    <property type="match status" value="1"/>
</dbReference>
<evidence type="ECO:0000256" key="5">
    <source>
        <dbReference type="ARBA" id="ARBA00022691"/>
    </source>
</evidence>
<dbReference type="InterPro" id="IPR056743">
    <property type="entry name" value="TRM5-TYW2-like_MTfase"/>
</dbReference>
<feature type="binding site" evidence="10">
    <location>
        <begin position="284"/>
        <end position="285"/>
    </location>
    <ligand>
        <name>S-adenosyl-L-methionine</name>
        <dbReference type="ChEBI" id="CHEBI:59789"/>
    </ligand>
</feature>
<accession>A0A9Q0LCH2</accession>
<feature type="binding site" evidence="10">
    <location>
        <position position="314"/>
    </location>
    <ligand>
        <name>S-adenosyl-L-methionine</name>
        <dbReference type="ChEBI" id="CHEBI:59789"/>
    </ligand>
</feature>
<dbReference type="PANTHER" id="PTHR23245">
    <property type="entry name" value="TRNA METHYLTRANSFERASE"/>
    <property type="match status" value="1"/>
</dbReference>
<keyword evidence="4 10" id="KW-0808">Transferase</keyword>
<evidence type="ECO:0000256" key="9">
    <source>
        <dbReference type="ARBA" id="ARBA00047783"/>
    </source>
</evidence>
<dbReference type="GO" id="GO:0005634">
    <property type="term" value="C:nucleus"/>
    <property type="evidence" value="ECO:0007669"/>
    <property type="project" value="UniProtKB-SubCell"/>
</dbReference>
<dbReference type="CDD" id="cd02440">
    <property type="entry name" value="AdoMet_MTases"/>
    <property type="match status" value="1"/>
</dbReference>
<evidence type="ECO:0000256" key="6">
    <source>
        <dbReference type="ARBA" id="ARBA00022694"/>
    </source>
</evidence>
<evidence type="ECO:0000256" key="2">
    <source>
        <dbReference type="ARBA" id="ARBA00022490"/>
    </source>
</evidence>
<keyword evidence="14" id="KW-1185">Reference proteome</keyword>
<comment type="catalytic activity">
    <reaction evidence="9 10">
        <text>guanosine(37) in tRNA + S-adenosyl-L-methionine = N(1)-methylguanosine(37) in tRNA + S-adenosyl-L-homocysteine + H(+)</text>
        <dbReference type="Rhea" id="RHEA:36899"/>
        <dbReference type="Rhea" id="RHEA-COMP:10145"/>
        <dbReference type="Rhea" id="RHEA-COMP:10147"/>
        <dbReference type="ChEBI" id="CHEBI:15378"/>
        <dbReference type="ChEBI" id="CHEBI:57856"/>
        <dbReference type="ChEBI" id="CHEBI:59789"/>
        <dbReference type="ChEBI" id="CHEBI:73542"/>
        <dbReference type="ChEBI" id="CHEBI:74269"/>
        <dbReference type="EC" id="2.1.1.228"/>
    </reaction>
</comment>
<dbReference type="EMBL" id="JAPDFW010000102">
    <property type="protein sequence ID" value="KAJ5069829.1"/>
    <property type="molecule type" value="Genomic_DNA"/>
</dbReference>
<comment type="function">
    <text evidence="10">Specifically methylates the N1 position of guanosine-37 in various cytoplasmic and mitochondrial tRNAs. Methylation is not dependent on the nature of the nucleoside 5' of the target nucleoside. This is the first step in the biosynthesis of wybutosine (yW), a modified base adjacent to the anticodon of tRNAs and required for accurate decoding.</text>
</comment>
<evidence type="ECO:0000256" key="10">
    <source>
        <dbReference type="HAMAP-Rule" id="MF_03152"/>
    </source>
</evidence>
<reference evidence="13" key="1">
    <citation type="submission" date="2022-10" db="EMBL/GenBank/DDBJ databases">
        <title>Novel sulphate-reducing endosymbionts in the free-living metamonad Anaeramoeba.</title>
        <authorList>
            <person name="Jerlstrom-Hultqvist J."/>
            <person name="Cepicka I."/>
            <person name="Gallot-Lavallee L."/>
            <person name="Salas-Leiva D."/>
            <person name="Curtis B.A."/>
            <person name="Zahonova K."/>
            <person name="Pipaliya S."/>
            <person name="Dacks J."/>
            <person name="Roger A.J."/>
        </authorList>
    </citation>
    <scope>NUCLEOTIDE SEQUENCE</scope>
    <source>
        <strain evidence="13">BMAN</strain>
    </source>
</reference>
<evidence type="ECO:0000256" key="4">
    <source>
        <dbReference type="ARBA" id="ARBA00022679"/>
    </source>
</evidence>
<dbReference type="InterPro" id="IPR056744">
    <property type="entry name" value="TRM5/TYW2-like_N"/>
</dbReference>
<dbReference type="Pfam" id="PF25133">
    <property type="entry name" value="TYW2_N_2"/>
    <property type="match status" value="1"/>
</dbReference>
<dbReference type="Gene3D" id="3.40.50.150">
    <property type="entry name" value="Vaccinia Virus protein VP39"/>
    <property type="match status" value="1"/>
</dbReference>
<keyword evidence="3 10" id="KW-0489">Methyltransferase</keyword>
<dbReference type="GO" id="GO:0052906">
    <property type="term" value="F:tRNA (guanine(37)-N1)-methyltransferase activity"/>
    <property type="evidence" value="ECO:0007669"/>
    <property type="project" value="UniProtKB-UniRule"/>
</dbReference>
<comment type="subcellular location">
    <subcellularLocation>
        <location evidence="10">Mitochondrion matrix</location>
    </subcellularLocation>
    <subcellularLocation>
        <location evidence="10">Nucleus</location>
    </subcellularLocation>
    <subcellularLocation>
        <location evidence="10">Cytoplasm</location>
    </subcellularLocation>
    <text evidence="10">Predominantly in the mitochondria and in the nucleus.</text>
</comment>
<organism evidence="13 14">
    <name type="scientific">Anaeramoeba ignava</name>
    <name type="common">Anaerobic marine amoeba</name>
    <dbReference type="NCBI Taxonomy" id="1746090"/>
    <lineage>
        <taxon>Eukaryota</taxon>
        <taxon>Metamonada</taxon>
        <taxon>Anaeramoebidae</taxon>
        <taxon>Anaeramoeba</taxon>
    </lineage>
</organism>
<dbReference type="InterPro" id="IPR030382">
    <property type="entry name" value="MeTrfase_TRM5/TYW2"/>
</dbReference>
<dbReference type="Pfam" id="PF02475">
    <property type="entry name" value="TRM5-TYW2_MTfase"/>
    <property type="match status" value="1"/>
</dbReference>
<dbReference type="InterPro" id="IPR029063">
    <property type="entry name" value="SAM-dependent_MTases_sf"/>
</dbReference>